<evidence type="ECO:0000259" key="1">
    <source>
        <dbReference type="Pfam" id="PF01738"/>
    </source>
</evidence>
<gene>
    <name evidence="2" type="ORF">D9619_003749</name>
</gene>
<dbReference type="SUPFAM" id="SSF53474">
    <property type="entry name" value="alpha/beta-Hydrolases"/>
    <property type="match status" value="1"/>
</dbReference>
<name>A0A8H5AYU8_9AGAR</name>
<dbReference type="AlphaFoldDB" id="A0A8H5AYU8"/>
<keyword evidence="3" id="KW-1185">Reference proteome</keyword>
<dbReference type="EMBL" id="JAACJJ010000056">
    <property type="protein sequence ID" value="KAF5312968.1"/>
    <property type="molecule type" value="Genomic_DNA"/>
</dbReference>
<sequence length="254" mass="28179">MSSATTIAGSIGDHCIQGVKHEGTPVGRIEKIAGVQTYISDAKGTTDGPAKVLFYFADVYGPFYVNAQLVQDYFASHGFHVLGLDYFFGDPISGHRGHPDFDQEAWLKKYREKAAEATPGWIKAVREIYGEGAIYSAVGYCFGAPFVMDIAATDQVVASAFAHPAFLEEDHFKNLKRPLLLSCAEIDHTFPSDKRHRAEDILAEIKATYHVQLFSGVAHGWALRADLADENARWAKEESARSIIEWFKRFSVSK</sequence>
<dbReference type="InterPro" id="IPR002925">
    <property type="entry name" value="Dienelactn_hydro"/>
</dbReference>
<dbReference type="PANTHER" id="PTHR17630">
    <property type="entry name" value="DIENELACTONE HYDROLASE"/>
    <property type="match status" value="1"/>
</dbReference>
<feature type="domain" description="Dienelactone hydrolase" evidence="1">
    <location>
        <begin position="45"/>
        <end position="250"/>
    </location>
</feature>
<organism evidence="2 3">
    <name type="scientific">Psilocybe cf. subviscida</name>
    <dbReference type="NCBI Taxonomy" id="2480587"/>
    <lineage>
        <taxon>Eukaryota</taxon>
        <taxon>Fungi</taxon>
        <taxon>Dikarya</taxon>
        <taxon>Basidiomycota</taxon>
        <taxon>Agaricomycotina</taxon>
        <taxon>Agaricomycetes</taxon>
        <taxon>Agaricomycetidae</taxon>
        <taxon>Agaricales</taxon>
        <taxon>Agaricineae</taxon>
        <taxon>Strophariaceae</taxon>
        <taxon>Psilocybe</taxon>
    </lineage>
</organism>
<accession>A0A8H5AYU8</accession>
<evidence type="ECO:0000313" key="2">
    <source>
        <dbReference type="EMBL" id="KAF5312968.1"/>
    </source>
</evidence>
<comment type="caution">
    <text evidence="2">The sequence shown here is derived from an EMBL/GenBank/DDBJ whole genome shotgun (WGS) entry which is preliminary data.</text>
</comment>
<reference evidence="2 3" key="1">
    <citation type="journal article" date="2020" name="ISME J.">
        <title>Uncovering the hidden diversity of litter-decomposition mechanisms in mushroom-forming fungi.</title>
        <authorList>
            <person name="Floudas D."/>
            <person name="Bentzer J."/>
            <person name="Ahren D."/>
            <person name="Johansson T."/>
            <person name="Persson P."/>
            <person name="Tunlid A."/>
        </authorList>
    </citation>
    <scope>NUCLEOTIDE SEQUENCE [LARGE SCALE GENOMIC DNA]</scope>
    <source>
        <strain evidence="2 3">CBS 101986</strain>
    </source>
</reference>
<dbReference type="Pfam" id="PF01738">
    <property type="entry name" value="DLH"/>
    <property type="match status" value="1"/>
</dbReference>
<dbReference type="OrthoDB" id="1393670at2759"/>
<dbReference type="Proteomes" id="UP000567179">
    <property type="component" value="Unassembled WGS sequence"/>
</dbReference>
<proteinExistence type="predicted"/>
<dbReference type="Gene3D" id="3.40.50.1820">
    <property type="entry name" value="alpha/beta hydrolase"/>
    <property type="match status" value="1"/>
</dbReference>
<dbReference type="PANTHER" id="PTHR17630:SF44">
    <property type="entry name" value="PROTEIN AIM2"/>
    <property type="match status" value="1"/>
</dbReference>
<dbReference type="GO" id="GO:0016787">
    <property type="term" value="F:hydrolase activity"/>
    <property type="evidence" value="ECO:0007669"/>
    <property type="project" value="InterPro"/>
</dbReference>
<protein>
    <recommendedName>
        <fullName evidence="1">Dienelactone hydrolase domain-containing protein</fullName>
    </recommendedName>
</protein>
<dbReference type="InterPro" id="IPR029058">
    <property type="entry name" value="AB_hydrolase_fold"/>
</dbReference>
<evidence type="ECO:0000313" key="3">
    <source>
        <dbReference type="Proteomes" id="UP000567179"/>
    </source>
</evidence>